<evidence type="ECO:0000313" key="2">
    <source>
        <dbReference type="Proteomes" id="UP000694864"/>
    </source>
</evidence>
<gene>
    <name evidence="3" type="primary">LOC104773423</name>
</gene>
<dbReference type="Proteomes" id="UP000694864">
    <property type="component" value="Chromosome 3"/>
</dbReference>
<reference evidence="2" key="1">
    <citation type="journal article" date="2014" name="Nat. Commun.">
        <title>The emerging biofuel crop Camelina sativa retains a highly undifferentiated hexaploid genome structure.</title>
        <authorList>
            <person name="Kagale S."/>
            <person name="Koh C."/>
            <person name="Nixon J."/>
            <person name="Bollina V."/>
            <person name="Clarke W.E."/>
            <person name="Tuteja R."/>
            <person name="Spillane C."/>
            <person name="Robinson S.J."/>
            <person name="Links M.G."/>
            <person name="Clarke C."/>
            <person name="Higgins E.E."/>
            <person name="Huebert T."/>
            <person name="Sharpe A.G."/>
            <person name="Parkin I.A."/>
        </authorList>
    </citation>
    <scope>NUCLEOTIDE SEQUENCE [LARGE SCALE GENOMIC DNA]</scope>
    <source>
        <strain evidence="2">cv. DH55</strain>
    </source>
</reference>
<reference evidence="3" key="2">
    <citation type="submission" date="2025-08" db="UniProtKB">
        <authorList>
            <consortium name="RefSeq"/>
        </authorList>
    </citation>
    <scope>IDENTIFICATION</scope>
    <source>
        <tissue evidence="3">Leaf</tissue>
    </source>
</reference>
<organism evidence="2 3">
    <name type="scientific">Camelina sativa</name>
    <name type="common">False flax</name>
    <name type="synonym">Myagrum sativum</name>
    <dbReference type="NCBI Taxonomy" id="90675"/>
    <lineage>
        <taxon>Eukaryota</taxon>
        <taxon>Viridiplantae</taxon>
        <taxon>Streptophyta</taxon>
        <taxon>Embryophyta</taxon>
        <taxon>Tracheophyta</taxon>
        <taxon>Spermatophyta</taxon>
        <taxon>Magnoliopsida</taxon>
        <taxon>eudicotyledons</taxon>
        <taxon>Gunneridae</taxon>
        <taxon>Pentapetalae</taxon>
        <taxon>rosids</taxon>
        <taxon>malvids</taxon>
        <taxon>Brassicales</taxon>
        <taxon>Brassicaceae</taxon>
        <taxon>Camelineae</taxon>
        <taxon>Camelina</taxon>
    </lineage>
</organism>
<dbReference type="RefSeq" id="XP_010496339.1">
    <property type="nucleotide sequence ID" value="XM_010498037.2"/>
</dbReference>
<sequence length="180" mass="19610">MMKPPTEEAAAAPVCVYWDIKRCPVPDGYDPRRVGPCIKRYLRNLGYSGPITITAVGELSKVRRDILEVATTTGISLLNDVHGPRDMVDLFLDCLGEGPTPSNLMVISSPPAYVPPNFSSLCCGKNGYYGIFPFPFESTPEAAESLWKHSLLDLAGVCLLNATTYHGESEEATKGLFLII</sequence>
<dbReference type="Pfam" id="PF01936">
    <property type="entry name" value="NYN"/>
    <property type="match status" value="1"/>
</dbReference>
<accession>A0ABM0Y6K3</accession>
<dbReference type="GeneID" id="104773423"/>
<keyword evidence="2" id="KW-1185">Reference proteome</keyword>
<feature type="domain" description="NYN" evidence="1">
    <location>
        <begin position="14"/>
        <end position="108"/>
    </location>
</feature>
<dbReference type="InterPro" id="IPR024768">
    <property type="entry name" value="Marf1"/>
</dbReference>
<evidence type="ECO:0000313" key="3">
    <source>
        <dbReference type="RefSeq" id="XP_010496339.1"/>
    </source>
</evidence>
<evidence type="ECO:0000259" key="1">
    <source>
        <dbReference type="Pfam" id="PF01936"/>
    </source>
</evidence>
<dbReference type="PANTHER" id="PTHR14379:SF19">
    <property type="entry name" value="ENDONUCLEASE OR GLYCOSYL HYDROLASE-RELATED"/>
    <property type="match status" value="1"/>
</dbReference>
<protein>
    <submittedName>
        <fullName evidence="3">Uncharacterized protein LOC104773423</fullName>
    </submittedName>
</protein>
<dbReference type="PANTHER" id="PTHR14379">
    <property type="entry name" value="LIMKAIN B LKAP"/>
    <property type="match status" value="1"/>
</dbReference>
<proteinExistence type="predicted"/>
<name>A0ABM0Y6K3_CAMSA</name>
<dbReference type="InterPro" id="IPR021139">
    <property type="entry name" value="NYN"/>
</dbReference>
<dbReference type="CDD" id="cd10910">
    <property type="entry name" value="PIN_limkain_b1_N_like"/>
    <property type="match status" value="1"/>
</dbReference>